<dbReference type="GO" id="GO:0005694">
    <property type="term" value="C:chromosome"/>
    <property type="evidence" value="ECO:0007669"/>
    <property type="project" value="InterPro"/>
</dbReference>
<sequence>MELILSILFIVAIIAITIFGWWYNSPRQKGKRGEMRIHDILMQLPDEYHVMDDVMLKTTNGTTQIDHIVVSKYGVFAIETKNYRGEIYGNDNIQEWKQIIVTKVTYPKKPWKTYTYVTKNQFYNPVKQVVGHMYRIKENLKEWPYLKVIPIVVFTGNADISRVSSAGHVIYDTALLSTIQAYQTSYITDTDIKVVVERLSSKNIREVVDNKTHVRNVKEAKYRTDSKISSGICPQCGGTLVRRNGKYGSFYGCSNYPRCKFTTQ</sequence>
<keyword evidence="1" id="KW-0472">Membrane</keyword>
<dbReference type="Pfam" id="PF01396">
    <property type="entry name" value="Zn_ribbon_Top1"/>
    <property type="match status" value="1"/>
</dbReference>
<accession>A0A3P1ZAS7</accession>
<dbReference type="AlphaFoldDB" id="A0A3P1ZAS7"/>
<dbReference type="SUPFAM" id="SSF57783">
    <property type="entry name" value="Zinc beta-ribbon"/>
    <property type="match status" value="1"/>
</dbReference>
<feature type="domain" description="NERD" evidence="2">
    <location>
        <begin position="29"/>
        <end position="159"/>
    </location>
</feature>
<comment type="caution">
    <text evidence="3">The sequence shown here is derived from an EMBL/GenBank/DDBJ whole genome shotgun (WGS) entry which is preliminary data.</text>
</comment>
<keyword evidence="1" id="KW-1133">Transmembrane helix</keyword>
<dbReference type="RefSeq" id="WP_074452739.1">
    <property type="nucleotide sequence ID" value="NZ_FMMN01000017.1"/>
</dbReference>
<dbReference type="GO" id="GO:0003677">
    <property type="term" value="F:DNA binding"/>
    <property type="evidence" value="ECO:0007669"/>
    <property type="project" value="UniProtKB-KW"/>
</dbReference>
<name>A0A3P1ZAS7_TANFO</name>
<dbReference type="Proteomes" id="UP000279860">
    <property type="component" value="Unassembled WGS sequence"/>
</dbReference>
<dbReference type="InterPro" id="IPR011528">
    <property type="entry name" value="NERD"/>
</dbReference>
<dbReference type="GO" id="GO:0006265">
    <property type="term" value="P:DNA topological change"/>
    <property type="evidence" value="ECO:0007669"/>
    <property type="project" value="InterPro"/>
</dbReference>
<keyword evidence="1" id="KW-0812">Transmembrane</keyword>
<proteinExistence type="predicted"/>
<dbReference type="EMBL" id="RQYN01000005">
    <property type="protein sequence ID" value="RRD78333.1"/>
    <property type="molecule type" value="Genomic_DNA"/>
</dbReference>
<feature type="transmembrane region" description="Helical" evidence="1">
    <location>
        <begin position="6"/>
        <end position="23"/>
    </location>
</feature>
<dbReference type="GO" id="GO:0003916">
    <property type="term" value="F:DNA topoisomerase activity"/>
    <property type="evidence" value="ECO:0007669"/>
    <property type="project" value="InterPro"/>
</dbReference>
<dbReference type="Pfam" id="PF08378">
    <property type="entry name" value="NERD"/>
    <property type="match status" value="1"/>
</dbReference>
<evidence type="ECO:0000313" key="3">
    <source>
        <dbReference type="EMBL" id="RRD78333.1"/>
    </source>
</evidence>
<protein>
    <submittedName>
        <fullName evidence="3">DNA-binding protein</fullName>
    </submittedName>
</protein>
<organism evidence="3 4">
    <name type="scientific">Tannerella forsythia</name>
    <name type="common">Bacteroides forsythus</name>
    <dbReference type="NCBI Taxonomy" id="28112"/>
    <lineage>
        <taxon>Bacteria</taxon>
        <taxon>Pseudomonadati</taxon>
        <taxon>Bacteroidota</taxon>
        <taxon>Bacteroidia</taxon>
        <taxon>Bacteroidales</taxon>
        <taxon>Tannerellaceae</taxon>
        <taxon>Tannerella</taxon>
    </lineage>
</organism>
<evidence type="ECO:0000259" key="2">
    <source>
        <dbReference type="PROSITE" id="PS50965"/>
    </source>
</evidence>
<dbReference type="InterPro" id="IPR013498">
    <property type="entry name" value="Topo_IA_Znf"/>
</dbReference>
<dbReference type="PROSITE" id="PS50965">
    <property type="entry name" value="NERD"/>
    <property type="match status" value="1"/>
</dbReference>
<evidence type="ECO:0000313" key="4">
    <source>
        <dbReference type="Proteomes" id="UP000279860"/>
    </source>
</evidence>
<keyword evidence="3" id="KW-0238">DNA-binding</keyword>
<reference evidence="3 4" key="1">
    <citation type="submission" date="2018-11" db="EMBL/GenBank/DDBJ databases">
        <title>Genomes From Bacteria Associated with the Canine Oral Cavity: a Test Case for Automated Genome-Based Taxonomic Assignment.</title>
        <authorList>
            <person name="Coil D.A."/>
            <person name="Jospin G."/>
            <person name="Darling A.E."/>
            <person name="Wallis C."/>
            <person name="Davis I.J."/>
            <person name="Harris S."/>
            <person name="Eisen J.A."/>
            <person name="Holcombe L.J."/>
            <person name="O'Flynn C."/>
        </authorList>
    </citation>
    <scope>NUCLEOTIDE SEQUENCE [LARGE SCALE GENOMIC DNA]</scope>
    <source>
        <strain evidence="3 4">OH1426_COT-023</strain>
    </source>
</reference>
<evidence type="ECO:0000256" key="1">
    <source>
        <dbReference type="SAM" id="Phobius"/>
    </source>
</evidence>
<gene>
    <name evidence="3" type="ORF">EII41_02650</name>
</gene>
<dbReference type="Gene3D" id="3.30.65.10">
    <property type="entry name" value="Bacterial Topoisomerase I, domain 1"/>
    <property type="match status" value="1"/>
</dbReference>